<keyword evidence="1" id="KW-0812">Transmembrane</keyword>
<evidence type="ECO:0000313" key="2">
    <source>
        <dbReference type="EMBL" id="GIH94139.1"/>
    </source>
</evidence>
<keyword evidence="1" id="KW-1133">Transmembrane helix</keyword>
<dbReference type="Proteomes" id="UP000619788">
    <property type="component" value="Unassembled WGS sequence"/>
</dbReference>
<dbReference type="AlphaFoldDB" id="A0A8J3SIX5"/>
<keyword evidence="1" id="KW-0472">Membrane</keyword>
<protein>
    <submittedName>
        <fullName evidence="2">Uncharacterized protein</fullName>
    </submittedName>
</protein>
<name>A0A8J3SIX5_9ACTN</name>
<comment type="caution">
    <text evidence="2">The sequence shown here is derived from an EMBL/GenBank/DDBJ whole genome shotgun (WGS) entry which is preliminary data.</text>
</comment>
<evidence type="ECO:0000256" key="1">
    <source>
        <dbReference type="SAM" id="Phobius"/>
    </source>
</evidence>
<feature type="transmembrane region" description="Helical" evidence="1">
    <location>
        <begin position="42"/>
        <end position="59"/>
    </location>
</feature>
<dbReference type="EMBL" id="BOOJ01000037">
    <property type="protein sequence ID" value="GIH94139.1"/>
    <property type="molecule type" value="Genomic_DNA"/>
</dbReference>
<keyword evidence="3" id="KW-1185">Reference proteome</keyword>
<sequence length="205" mass="21245">MDSLKTMWAAVPPATPQELAGARRRLLDGTRPRRRLVTVPRLLAAAGAAAAVAVAPLVIGNDTPAYAVAKGSDGTLTVTVNELRDPDGLEAKLSASGVKSDVTFLTAGQGCAAPRFAGVDATYGGSPVAGSEGLRELVNGSRSSKAAQVTSVRTIRISPEYIKPGETLVLEFRDNGNAQIPWRLGGWLAQADTPVQPCTIVEDAG</sequence>
<evidence type="ECO:0000313" key="3">
    <source>
        <dbReference type="Proteomes" id="UP000619788"/>
    </source>
</evidence>
<gene>
    <name evidence="2" type="ORF">Psi01_47690</name>
</gene>
<reference evidence="2 3" key="1">
    <citation type="submission" date="2021-01" db="EMBL/GenBank/DDBJ databases">
        <title>Whole genome shotgun sequence of Planobispora siamensis NBRC 107568.</title>
        <authorList>
            <person name="Komaki H."/>
            <person name="Tamura T."/>
        </authorList>
    </citation>
    <scope>NUCLEOTIDE SEQUENCE [LARGE SCALE GENOMIC DNA]</scope>
    <source>
        <strain evidence="2 3">NBRC 107568</strain>
    </source>
</reference>
<accession>A0A8J3SIX5</accession>
<organism evidence="2 3">
    <name type="scientific">Planobispora siamensis</name>
    <dbReference type="NCBI Taxonomy" id="936338"/>
    <lineage>
        <taxon>Bacteria</taxon>
        <taxon>Bacillati</taxon>
        <taxon>Actinomycetota</taxon>
        <taxon>Actinomycetes</taxon>
        <taxon>Streptosporangiales</taxon>
        <taxon>Streptosporangiaceae</taxon>
        <taxon>Planobispora</taxon>
    </lineage>
</organism>
<proteinExistence type="predicted"/>